<dbReference type="InterPro" id="IPR008731">
    <property type="entry name" value="PTS_EIN"/>
</dbReference>
<keyword evidence="6" id="KW-0813">Transport</keyword>
<dbReference type="Gene3D" id="3.30.450.40">
    <property type="match status" value="1"/>
</dbReference>
<comment type="catalytic activity">
    <reaction evidence="1">
        <text>L-histidyl-[protein] + phosphoenolpyruvate = N(pros)-phospho-L-histidyl-[protein] + pyruvate</text>
        <dbReference type="Rhea" id="RHEA:23880"/>
        <dbReference type="Rhea" id="RHEA-COMP:9745"/>
        <dbReference type="Rhea" id="RHEA-COMP:9746"/>
        <dbReference type="ChEBI" id="CHEBI:15361"/>
        <dbReference type="ChEBI" id="CHEBI:29979"/>
        <dbReference type="ChEBI" id="CHEBI:58702"/>
        <dbReference type="ChEBI" id="CHEBI:64837"/>
        <dbReference type="EC" id="2.7.3.9"/>
    </reaction>
</comment>
<evidence type="ECO:0000256" key="13">
    <source>
        <dbReference type="ARBA" id="ARBA00022842"/>
    </source>
</evidence>
<dbReference type="RefSeq" id="WP_229819024.1">
    <property type="nucleotide sequence ID" value="NZ_BNCI01000001.1"/>
</dbReference>
<protein>
    <recommendedName>
        <fullName evidence="5">phosphoenolpyruvate--protein phosphotransferase</fullName>
        <ecNumber evidence="5">2.7.3.9</ecNumber>
    </recommendedName>
</protein>
<keyword evidence="8" id="KW-0762">Sugar transport</keyword>
<keyword evidence="7" id="KW-0963">Cytoplasm</keyword>
<dbReference type="InterPro" id="IPR050499">
    <property type="entry name" value="PEP-utilizing_PTS_enzyme"/>
</dbReference>
<proteinExistence type="inferred from homology"/>
<dbReference type="PANTHER" id="PTHR46244">
    <property type="entry name" value="PHOSPHOENOLPYRUVATE-PROTEIN PHOSPHOTRANSFERASE"/>
    <property type="match status" value="1"/>
</dbReference>
<dbReference type="InterPro" id="IPR000121">
    <property type="entry name" value="PEP_util_C"/>
</dbReference>
<dbReference type="SUPFAM" id="SSF51621">
    <property type="entry name" value="Phosphoenolpyruvate/pyruvate domain"/>
    <property type="match status" value="1"/>
</dbReference>
<dbReference type="InterPro" id="IPR003018">
    <property type="entry name" value="GAF"/>
</dbReference>
<dbReference type="InterPro" id="IPR015813">
    <property type="entry name" value="Pyrv/PenolPyrv_kinase-like_dom"/>
</dbReference>
<comment type="caution">
    <text evidence="15">The sequence shown here is derived from an EMBL/GenBank/DDBJ whole genome shotgun (WGS) entry which is preliminary data.</text>
</comment>
<comment type="subcellular location">
    <subcellularLocation>
        <location evidence="3">Cytoplasm</location>
    </subcellularLocation>
</comment>
<dbReference type="Pfam" id="PF01590">
    <property type="entry name" value="GAF"/>
    <property type="match status" value="1"/>
</dbReference>
<dbReference type="Gene3D" id="3.50.30.10">
    <property type="entry name" value="Phosphohistidine domain"/>
    <property type="match status" value="1"/>
</dbReference>
<dbReference type="Pfam" id="PF00391">
    <property type="entry name" value="PEP-utilizers"/>
    <property type="match status" value="1"/>
</dbReference>
<dbReference type="Pfam" id="PF02896">
    <property type="entry name" value="PEP-utilizers_C"/>
    <property type="match status" value="1"/>
</dbReference>
<evidence type="ECO:0000256" key="8">
    <source>
        <dbReference type="ARBA" id="ARBA00022597"/>
    </source>
</evidence>
<evidence type="ECO:0000256" key="9">
    <source>
        <dbReference type="ARBA" id="ARBA00022679"/>
    </source>
</evidence>
<dbReference type="InterPro" id="IPR036618">
    <property type="entry name" value="PtsI_HPr-bd_sf"/>
</dbReference>
<dbReference type="SUPFAM" id="SSF47831">
    <property type="entry name" value="Enzyme I of the PEP:sugar phosphotransferase system HPr-binding (sub)domain"/>
    <property type="match status" value="1"/>
</dbReference>
<dbReference type="InterPro" id="IPR008279">
    <property type="entry name" value="PEP-util_enz_mobile_dom"/>
</dbReference>
<dbReference type="SMART" id="SM00065">
    <property type="entry name" value="GAF"/>
    <property type="match status" value="1"/>
</dbReference>
<evidence type="ECO:0000256" key="12">
    <source>
        <dbReference type="ARBA" id="ARBA00022777"/>
    </source>
</evidence>
<dbReference type="PANTHER" id="PTHR46244:SF6">
    <property type="entry name" value="PHOSPHOENOLPYRUVATE-PROTEIN PHOSPHOTRANSFERASE"/>
    <property type="match status" value="1"/>
</dbReference>
<gene>
    <name evidence="15" type="ORF">GCM10017044_00190</name>
</gene>
<dbReference type="Gene3D" id="3.20.20.60">
    <property type="entry name" value="Phosphoenolpyruvate-binding domains"/>
    <property type="match status" value="1"/>
</dbReference>
<evidence type="ECO:0000256" key="6">
    <source>
        <dbReference type="ARBA" id="ARBA00022448"/>
    </source>
</evidence>
<accession>A0A919AII8</accession>
<dbReference type="GO" id="GO:0005737">
    <property type="term" value="C:cytoplasm"/>
    <property type="evidence" value="ECO:0007669"/>
    <property type="project" value="UniProtKB-SubCell"/>
</dbReference>
<comment type="similarity">
    <text evidence="4">Belongs to the PEP-utilizing enzyme family.</text>
</comment>
<evidence type="ECO:0000313" key="15">
    <source>
        <dbReference type="EMBL" id="GHF10467.1"/>
    </source>
</evidence>
<feature type="domain" description="GAF" evidence="14">
    <location>
        <begin position="24"/>
        <end position="170"/>
    </location>
</feature>
<dbReference type="EMBL" id="BNCI01000001">
    <property type="protein sequence ID" value="GHF10467.1"/>
    <property type="molecule type" value="Genomic_DNA"/>
</dbReference>
<dbReference type="NCBIfam" id="TIGR01417">
    <property type="entry name" value="PTS_I_fam"/>
    <property type="match status" value="1"/>
</dbReference>
<dbReference type="GO" id="GO:0009401">
    <property type="term" value="P:phosphoenolpyruvate-dependent sugar phosphotransferase system"/>
    <property type="evidence" value="ECO:0007669"/>
    <property type="project" value="UniProtKB-KW"/>
</dbReference>
<evidence type="ECO:0000256" key="7">
    <source>
        <dbReference type="ARBA" id="ARBA00022490"/>
    </source>
</evidence>
<dbReference type="InterPro" id="IPR006318">
    <property type="entry name" value="PTS_EI-like"/>
</dbReference>
<dbReference type="PRINTS" id="PR01736">
    <property type="entry name" value="PHPHTRNFRASE"/>
</dbReference>
<evidence type="ECO:0000313" key="16">
    <source>
        <dbReference type="Proteomes" id="UP000630923"/>
    </source>
</evidence>
<keyword evidence="9" id="KW-0808">Transferase</keyword>
<keyword evidence="16" id="KW-1185">Reference proteome</keyword>
<dbReference type="AlphaFoldDB" id="A0A919AII8"/>
<dbReference type="SUPFAM" id="SSF52009">
    <property type="entry name" value="Phosphohistidine domain"/>
    <property type="match status" value="1"/>
</dbReference>
<evidence type="ECO:0000256" key="1">
    <source>
        <dbReference type="ARBA" id="ARBA00000683"/>
    </source>
</evidence>
<evidence type="ECO:0000259" key="14">
    <source>
        <dbReference type="SMART" id="SM00065"/>
    </source>
</evidence>
<dbReference type="SUPFAM" id="SSF55781">
    <property type="entry name" value="GAF domain-like"/>
    <property type="match status" value="1"/>
</dbReference>
<organism evidence="15 16">
    <name type="scientific">Kordiimonas sediminis</name>
    <dbReference type="NCBI Taxonomy" id="1735581"/>
    <lineage>
        <taxon>Bacteria</taxon>
        <taxon>Pseudomonadati</taxon>
        <taxon>Pseudomonadota</taxon>
        <taxon>Alphaproteobacteria</taxon>
        <taxon>Kordiimonadales</taxon>
        <taxon>Kordiimonadaceae</taxon>
        <taxon>Kordiimonas</taxon>
    </lineage>
</organism>
<dbReference type="Pfam" id="PF05524">
    <property type="entry name" value="PEP-utilisers_N"/>
    <property type="match status" value="1"/>
</dbReference>
<keyword evidence="12" id="KW-0418">Kinase</keyword>
<evidence type="ECO:0000256" key="3">
    <source>
        <dbReference type="ARBA" id="ARBA00004496"/>
    </source>
</evidence>
<dbReference type="EC" id="2.7.3.9" evidence="5"/>
<dbReference type="InterPro" id="IPR040442">
    <property type="entry name" value="Pyrv_kinase-like_dom_sf"/>
</dbReference>
<name>A0A919AII8_9PROT</name>
<evidence type="ECO:0000256" key="10">
    <source>
        <dbReference type="ARBA" id="ARBA00022683"/>
    </source>
</evidence>
<evidence type="ECO:0000256" key="5">
    <source>
        <dbReference type="ARBA" id="ARBA00012232"/>
    </source>
</evidence>
<dbReference type="InterPro" id="IPR036637">
    <property type="entry name" value="Phosphohistidine_dom_sf"/>
</dbReference>
<reference evidence="15" key="1">
    <citation type="journal article" date="2014" name="Int. J. Syst. Evol. Microbiol.">
        <title>Complete genome sequence of Corynebacterium casei LMG S-19264T (=DSM 44701T), isolated from a smear-ripened cheese.</title>
        <authorList>
            <consortium name="US DOE Joint Genome Institute (JGI-PGF)"/>
            <person name="Walter F."/>
            <person name="Albersmeier A."/>
            <person name="Kalinowski J."/>
            <person name="Ruckert C."/>
        </authorList>
    </citation>
    <scope>NUCLEOTIDE SEQUENCE</scope>
    <source>
        <strain evidence="15">KCTC 42590</strain>
    </source>
</reference>
<dbReference type="Proteomes" id="UP000630923">
    <property type="component" value="Unassembled WGS sequence"/>
</dbReference>
<keyword evidence="10" id="KW-0598">Phosphotransferase system</keyword>
<dbReference type="GO" id="GO:0008965">
    <property type="term" value="F:phosphoenolpyruvate-protein phosphotransferase activity"/>
    <property type="evidence" value="ECO:0007669"/>
    <property type="project" value="UniProtKB-EC"/>
</dbReference>
<evidence type="ECO:0000256" key="2">
    <source>
        <dbReference type="ARBA" id="ARBA00001946"/>
    </source>
</evidence>
<keyword evidence="11" id="KW-0479">Metal-binding</keyword>
<evidence type="ECO:0000256" key="4">
    <source>
        <dbReference type="ARBA" id="ARBA00007837"/>
    </source>
</evidence>
<dbReference type="InterPro" id="IPR029016">
    <property type="entry name" value="GAF-like_dom_sf"/>
</dbReference>
<dbReference type="GO" id="GO:0016301">
    <property type="term" value="F:kinase activity"/>
    <property type="evidence" value="ECO:0007669"/>
    <property type="project" value="UniProtKB-KW"/>
</dbReference>
<keyword evidence="13" id="KW-0460">Magnesium</keyword>
<dbReference type="Gene3D" id="1.10.274.10">
    <property type="entry name" value="PtsI, HPr-binding domain"/>
    <property type="match status" value="1"/>
</dbReference>
<reference evidence="15" key="2">
    <citation type="submission" date="2020-09" db="EMBL/GenBank/DDBJ databases">
        <authorList>
            <person name="Sun Q."/>
            <person name="Kim S."/>
        </authorList>
    </citation>
    <scope>NUCLEOTIDE SEQUENCE</scope>
    <source>
        <strain evidence="15">KCTC 42590</strain>
    </source>
</reference>
<evidence type="ECO:0000256" key="11">
    <source>
        <dbReference type="ARBA" id="ARBA00022723"/>
    </source>
</evidence>
<dbReference type="GO" id="GO:0046872">
    <property type="term" value="F:metal ion binding"/>
    <property type="evidence" value="ECO:0007669"/>
    <property type="project" value="UniProtKB-KW"/>
</dbReference>
<comment type="cofactor">
    <cofactor evidence="2">
        <name>Mg(2+)</name>
        <dbReference type="ChEBI" id="CHEBI:18420"/>
    </cofactor>
</comment>
<sequence length="753" mass="83990">MPDHVSQPRLLLRRLHSVMASGGSAEDRLRRVVQVIAQNMVAEVCSIYLRRAGSILELFATEGLKEEAVHLTRLRFGEGLVGLVAERGMPLNLSEAPSHPKFAYRPETGEDIYHSFLGVPILRRSRVAGVLVVQNVASRRYKTEEIEALQTIAMVISELVGSTEVIAPEELSEDSSRAGGPITVDGKRLASGIGAGIAVFHEPQVQISKTVADDVDEESIRLEEAIATLRLQLENMLDHPDLEHGGEHREVLETYRMFAYDQGWQDKMRETVLSGLTAEAAVDKVQQENRIRMKKIRDPYLRERLADFEDLATRLIRIIQGKTDPGHEKLEEDSVLVARNIGPAELMDYDRSFLKAIVMEEGSTTAHVTIIARAMGIPVLGQVTGLLNHVESGEYIVVDSDHEHAYVRPTEDIIESYRDAMELRVKLLAEYAAERDLPATTLDGENVTLLMNAGLLVDLPSLDETGAEGIGLFRTEFQFMVSPALPRVDEQTKIYSAAIEAAGDRPVVFRTLDIGGDKPVPFLPREPEENPAMGWRAIRIALDRPALLRYQLRALLYSAAGKTLHVMFPMIAEVAELRRCKKILQKEIDRLDRLGKDKPVAVKVGVMLEVPSLSWQLDILLREIDFLSIGTNDLMQFFFACDRSNPKLADRYDLMAPPVLAFLHSVVRACHQAGVPVTLCGEMGGRPLEAMALIALGLRRLSISPSAMGPVKRMIRSVDLKNLRQFMMENITSPEHSIRDSLLLFARDHNIRL</sequence>